<dbReference type="EMBL" id="JBBPBM010000005">
    <property type="protein sequence ID" value="KAK8584374.1"/>
    <property type="molecule type" value="Genomic_DNA"/>
</dbReference>
<evidence type="ECO:0000313" key="2">
    <source>
        <dbReference type="Proteomes" id="UP001472677"/>
    </source>
</evidence>
<accession>A0ABR2FR90</accession>
<gene>
    <name evidence="1" type="ORF">V6N12_068618</name>
</gene>
<name>A0ABR2FR90_9ROSI</name>
<sequence>MRILAVSVDGAMEDIVQQFRGVSDGLMRKVVGLSSFPNEASSSVVDRTLPWNADEMAKNISRQSNIETMNCLSDNEVGDKDGFHG</sequence>
<organism evidence="1 2">
    <name type="scientific">Hibiscus sabdariffa</name>
    <name type="common">roselle</name>
    <dbReference type="NCBI Taxonomy" id="183260"/>
    <lineage>
        <taxon>Eukaryota</taxon>
        <taxon>Viridiplantae</taxon>
        <taxon>Streptophyta</taxon>
        <taxon>Embryophyta</taxon>
        <taxon>Tracheophyta</taxon>
        <taxon>Spermatophyta</taxon>
        <taxon>Magnoliopsida</taxon>
        <taxon>eudicotyledons</taxon>
        <taxon>Gunneridae</taxon>
        <taxon>Pentapetalae</taxon>
        <taxon>rosids</taxon>
        <taxon>malvids</taxon>
        <taxon>Malvales</taxon>
        <taxon>Malvaceae</taxon>
        <taxon>Malvoideae</taxon>
        <taxon>Hibiscus</taxon>
    </lineage>
</organism>
<reference evidence="1 2" key="1">
    <citation type="journal article" date="2024" name="G3 (Bethesda)">
        <title>Genome assembly of Hibiscus sabdariffa L. provides insights into metabolisms of medicinal natural products.</title>
        <authorList>
            <person name="Kim T."/>
        </authorList>
    </citation>
    <scope>NUCLEOTIDE SEQUENCE [LARGE SCALE GENOMIC DNA]</scope>
    <source>
        <strain evidence="1">TK-2024</strain>
        <tissue evidence="1">Old leaves</tissue>
    </source>
</reference>
<comment type="caution">
    <text evidence="1">The sequence shown here is derived from an EMBL/GenBank/DDBJ whole genome shotgun (WGS) entry which is preliminary data.</text>
</comment>
<dbReference type="Proteomes" id="UP001472677">
    <property type="component" value="Unassembled WGS sequence"/>
</dbReference>
<proteinExistence type="predicted"/>
<keyword evidence="2" id="KW-1185">Reference proteome</keyword>
<evidence type="ECO:0000313" key="1">
    <source>
        <dbReference type="EMBL" id="KAK8584374.1"/>
    </source>
</evidence>
<protein>
    <submittedName>
        <fullName evidence="1">Uncharacterized protein</fullName>
    </submittedName>
</protein>